<keyword evidence="2" id="KW-0732">Signal</keyword>
<proteinExistence type="predicted"/>
<organism evidence="4 5">
    <name type="scientific">Eiseniibacteriota bacterium</name>
    <dbReference type="NCBI Taxonomy" id="2212470"/>
    <lineage>
        <taxon>Bacteria</taxon>
        <taxon>Candidatus Eiseniibacteriota</taxon>
    </lineage>
</organism>
<evidence type="ECO:0000313" key="4">
    <source>
        <dbReference type="EMBL" id="MBI5170502.1"/>
    </source>
</evidence>
<dbReference type="InterPro" id="IPR001279">
    <property type="entry name" value="Metallo-B-lactamas"/>
</dbReference>
<dbReference type="EMBL" id="JACRIW010000095">
    <property type="protein sequence ID" value="MBI5170502.1"/>
    <property type="molecule type" value="Genomic_DNA"/>
</dbReference>
<evidence type="ECO:0000259" key="3">
    <source>
        <dbReference type="SMART" id="SM00849"/>
    </source>
</evidence>
<keyword evidence="1" id="KW-0378">Hydrolase</keyword>
<dbReference type="Proteomes" id="UP000696931">
    <property type="component" value="Unassembled WGS sequence"/>
</dbReference>
<accession>A0A933W9D2</accession>
<dbReference type="InterPro" id="IPR044094">
    <property type="entry name" value="AtsA-like_MBL-fold"/>
</dbReference>
<evidence type="ECO:0000256" key="1">
    <source>
        <dbReference type="ARBA" id="ARBA00022801"/>
    </source>
</evidence>
<sequence length="315" mass="33673">MRHPLIVLLLALSLAATAAARAQAPKAPPPPAARTLPDTTTVYLLGTGTPVALHDAQGPATAVVAGGRLFLFDAGPGVVRQMEAAGLPYRGGPVTALFLTHLHSDHTLGLPDAIFTTWVMGRRKAMPVIGPPGTRWMCDRIVDAWREDIAIRTNGLERGVPNGWAVDVSEVTDGVVYDSAGVTIRAIPVLHGNWEHALAYRIDAPGKSIVISGDTAPCAAVEQAAQGVDLLIHEVYPESRLVPENRPGGDDWPKYMHSFHTSDRELGALAARAKPRTLVLYHIVRMRGTDAELFGGVRAGGYLGDVVIGRDLDRH</sequence>
<dbReference type="Pfam" id="PF12706">
    <property type="entry name" value="Lactamase_B_2"/>
    <property type="match status" value="1"/>
</dbReference>
<gene>
    <name evidence="4" type="ORF">HZA61_13525</name>
</gene>
<reference evidence="4" key="1">
    <citation type="submission" date="2020-07" db="EMBL/GenBank/DDBJ databases">
        <title>Huge and variable diversity of episymbiotic CPR bacteria and DPANN archaea in groundwater ecosystems.</title>
        <authorList>
            <person name="He C.Y."/>
            <person name="Keren R."/>
            <person name="Whittaker M."/>
            <person name="Farag I.F."/>
            <person name="Doudna J."/>
            <person name="Cate J.H.D."/>
            <person name="Banfield J.F."/>
        </authorList>
    </citation>
    <scope>NUCLEOTIDE SEQUENCE</scope>
    <source>
        <strain evidence="4">NC_groundwater_1813_Pr3_B-0.1um_71_17</strain>
    </source>
</reference>
<feature type="domain" description="Metallo-beta-lactamase" evidence="3">
    <location>
        <begin position="57"/>
        <end position="239"/>
    </location>
</feature>
<feature type="chain" id="PRO_5037848904" evidence="2">
    <location>
        <begin position="23"/>
        <end position="315"/>
    </location>
</feature>
<dbReference type="AlphaFoldDB" id="A0A933W9D2"/>
<name>A0A933W9D2_UNCEI</name>
<dbReference type="SUPFAM" id="SSF56281">
    <property type="entry name" value="Metallo-hydrolase/oxidoreductase"/>
    <property type="match status" value="1"/>
</dbReference>
<evidence type="ECO:0000256" key="2">
    <source>
        <dbReference type="SAM" id="SignalP"/>
    </source>
</evidence>
<evidence type="ECO:0000313" key="5">
    <source>
        <dbReference type="Proteomes" id="UP000696931"/>
    </source>
</evidence>
<comment type="caution">
    <text evidence="4">The sequence shown here is derived from an EMBL/GenBank/DDBJ whole genome shotgun (WGS) entry which is preliminary data.</text>
</comment>
<protein>
    <submittedName>
        <fullName evidence="4">MBL fold metallo-hydrolase</fullName>
    </submittedName>
</protein>
<dbReference type="SMART" id="SM00849">
    <property type="entry name" value="Lactamase_B"/>
    <property type="match status" value="1"/>
</dbReference>
<feature type="signal peptide" evidence="2">
    <location>
        <begin position="1"/>
        <end position="22"/>
    </location>
</feature>
<dbReference type="CDD" id="cd07719">
    <property type="entry name" value="arylsulfatase_AtsA-like_MBL-fold"/>
    <property type="match status" value="1"/>
</dbReference>
<dbReference type="PANTHER" id="PTHR46018">
    <property type="entry name" value="ZINC PHOSPHODIESTERASE ELAC PROTEIN 1"/>
    <property type="match status" value="1"/>
</dbReference>
<dbReference type="PANTHER" id="PTHR46018:SF2">
    <property type="entry name" value="ZINC PHOSPHODIESTERASE ELAC PROTEIN 1"/>
    <property type="match status" value="1"/>
</dbReference>
<dbReference type="Gene3D" id="3.60.15.10">
    <property type="entry name" value="Ribonuclease Z/Hydroxyacylglutathione hydrolase-like"/>
    <property type="match status" value="1"/>
</dbReference>
<dbReference type="InterPro" id="IPR036866">
    <property type="entry name" value="RibonucZ/Hydroxyglut_hydro"/>
</dbReference>
<dbReference type="GO" id="GO:0042781">
    <property type="term" value="F:3'-tRNA processing endoribonuclease activity"/>
    <property type="evidence" value="ECO:0007669"/>
    <property type="project" value="TreeGrafter"/>
</dbReference>